<dbReference type="AlphaFoldDB" id="A0A2M8LGA2"/>
<dbReference type="Proteomes" id="UP000231436">
    <property type="component" value="Unassembled WGS sequence"/>
</dbReference>
<dbReference type="SFLD" id="SFLDS00003">
    <property type="entry name" value="Haloacid_Dehalogenase"/>
    <property type="match status" value="1"/>
</dbReference>
<dbReference type="EMBL" id="PFEU01000022">
    <property type="protein sequence ID" value="PJE76416.1"/>
    <property type="molecule type" value="Genomic_DNA"/>
</dbReference>
<dbReference type="InterPro" id="IPR023214">
    <property type="entry name" value="HAD_sf"/>
</dbReference>
<evidence type="ECO:0000313" key="2">
    <source>
        <dbReference type="Proteomes" id="UP000231436"/>
    </source>
</evidence>
<dbReference type="SFLD" id="SFLDG01135">
    <property type="entry name" value="C1.5.6:_HAD__Beta-PGM__Phospha"/>
    <property type="match status" value="1"/>
</dbReference>
<accession>A0A2M8LGA2</accession>
<comment type="caution">
    <text evidence="1">The sequence shown here is derived from an EMBL/GenBank/DDBJ whole genome shotgun (WGS) entry which is preliminary data.</text>
</comment>
<dbReference type="InterPro" id="IPR036412">
    <property type="entry name" value="HAD-like_sf"/>
</dbReference>
<name>A0A2M8LGA2_9BACT</name>
<evidence type="ECO:0008006" key="3">
    <source>
        <dbReference type="Google" id="ProtNLM"/>
    </source>
</evidence>
<dbReference type="Gene3D" id="1.10.150.240">
    <property type="entry name" value="Putative phosphatase, domain 2"/>
    <property type="match status" value="1"/>
</dbReference>
<dbReference type="SFLD" id="SFLDG01129">
    <property type="entry name" value="C1.5:_HAD__Beta-PGM__Phosphata"/>
    <property type="match status" value="1"/>
</dbReference>
<sequence>MKKIEKANAGFLFDMDGLLINSETIAHHVFQDLCSLNGGNFTNEIHSEILGTESEYWSLYVVQECKLSLSSEEFQKEFQIQFEKRLRSEIALMPGALELINWVEEKRYKKCLVTSSGLDMTLKNLGSLDLLNVFNHRVTAEISPKGKPEPDPYLMGASFLDCAPSDCIVFEDSSSGTISGKRANCTVIAVPTVFANRSGFSDADYILDSLEEVIPVLEGLGL</sequence>
<dbReference type="InterPro" id="IPR041492">
    <property type="entry name" value="HAD_2"/>
</dbReference>
<dbReference type="NCBIfam" id="TIGR01509">
    <property type="entry name" value="HAD-SF-IA-v3"/>
    <property type="match status" value="1"/>
</dbReference>
<organism evidence="1 2">
    <name type="scientific">Candidatus Uhrbacteria bacterium CG10_big_fil_rev_8_21_14_0_10_48_16</name>
    <dbReference type="NCBI Taxonomy" id="1975038"/>
    <lineage>
        <taxon>Bacteria</taxon>
        <taxon>Candidatus Uhriibacteriota</taxon>
    </lineage>
</organism>
<dbReference type="SUPFAM" id="SSF56784">
    <property type="entry name" value="HAD-like"/>
    <property type="match status" value="1"/>
</dbReference>
<proteinExistence type="predicted"/>
<dbReference type="GO" id="GO:0016791">
    <property type="term" value="F:phosphatase activity"/>
    <property type="evidence" value="ECO:0007669"/>
    <property type="project" value="TreeGrafter"/>
</dbReference>
<dbReference type="PANTHER" id="PTHR18901">
    <property type="entry name" value="2-DEOXYGLUCOSE-6-PHOSPHATE PHOSPHATASE 2"/>
    <property type="match status" value="1"/>
</dbReference>
<dbReference type="InterPro" id="IPR023198">
    <property type="entry name" value="PGP-like_dom2"/>
</dbReference>
<gene>
    <name evidence="1" type="ORF">COV05_04655</name>
</gene>
<dbReference type="Pfam" id="PF13419">
    <property type="entry name" value="HAD_2"/>
    <property type="match status" value="1"/>
</dbReference>
<dbReference type="InterPro" id="IPR006439">
    <property type="entry name" value="HAD-SF_hydro_IA"/>
</dbReference>
<evidence type="ECO:0000313" key="1">
    <source>
        <dbReference type="EMBL" id="PJE76416.1"/>
    </source>
</evidence>
<protein>
    <recommendedName>
        <fullName evidence="3">HAD family phosphatase</fullName>
    </recommendedName>
</protein>
<dbReference type="Gene3D" id="3.40.50.1000">
    <property type="entry name" value="HAD superfamily/HAD-like"/>
    <property type="match status" value="1"/>
</dbReference>
<reference evidence="2" key="1">
    <citation type="submission" date="2017-09" db="EMBL/GenBank/DDBJ databases">
        <title>Depth-based differentiation of microbial function through sediment-hosted aquifers and enrichment of novel symbionts in the deep terrestrial subsurface.</title>
        <authorList>
            <person name="Probst A.J."/>
            <person name="Ladd B."/>
            <person name="Jarett J.K."/>
            <person name="Geller-Mcgrath D.E."/>
            <person name="Sieber C.M.K."/>
            <person name="Emerson J.B."/>
            <person name="Anantharaman K."/>
            <person name="Thomas B.C."/>
            <person name="Malmstrom R."/>
            <person name="Stieglmeier M."/>
            <person name="Klingl A."/>
            <person name="Woyke T."/>
            <person name="Ryan C.M."/>
            <person name="Banfield J.F."/>
        </authorList>
    </citation>
    <scope>NUCLEOTIDE SEQUENCE [LARGE SCALE GENOMIC DNA]</scope>
</reference>
<dbReference type="PANTHER" id="PTHR18901:SF38">
    <property type="entry name" value="PSEUDOURIDINE-5'-PHOSPHATASE"/>
    <property type="match status" value="1"/>
</dbReference>